<dbReference type="eggNOG" id="COG0344">
    <property type="taxonomic scope" value="Bacteria"/>
</dbReference>
<comment type="similarity">
    <text evidence="10">Belongs to the PlsY family.</text>
</comment>
<feature type="transmembrane region" description="Helical" evidence="10">
    <location>
        <begin position="6"/>
        <end position="27"/>
    </location>
</feature>
<dbReference type="GO" id="GO:0008654">
    <property type="term" value="P:phospholipid biosynthetic process"/>
    <property type="evidence" value="ECO:0007669"/>
    <property type="project" value="UniProtKB-UniRule"/>
</dbReference>
<keyword evidence="6 10" id="KW-0443">Lipid metabolism</keyword>
<comment type="function">
    <text evidence="10">Catalyzes the transfer of an acyl group from acyl-phosphate (acyl-PO(4)) to glycerol-3-phosphate (G3P) to form lysophosphatidic acid (LPA). This enzyme utilizes acyl-phosphate as fatty acyl donor, but not acyl-CoA or acyl-ACP.</text>
</comment>
<evidence type="ECO:0000256" key="9">
    <source>
        <dbReference type="ARBA" id="ARBA00023264"/>
    </source>
</evidence>
<keyword evidence="4 10" id="KW-0812">Transmembrane</keyword>
<evidence type="ECO:0000313" key="11">
    <source>
        <dbReference type="EMBL" id="AEB07021.1"/>
    </source>
</evidence>
<dbReference type="HAMAP" id="MF_01043">
    <property type="entry name" value="PlsY"/>
    <property type="match status" value="1"/>
</dbReference>
<evidence type="ECO:0000256" key="2">
    <source>
        <dbReference type="ARBA" id="ARBA00022516"/>
    </source>
</evidence>
<evidence type="ECO:0000313" key="12">
    <source>
        <dbReference type="Proteomes" id="UP000006851"/>
    </source>
</evidence>
<dbReference type="KEGG" id="cgo:Corgl_0910"/>
<dbReference type="NCBIfam" id="TIGR00023">
    <property type="entry name" value="glycerol-3-phosphate 1-O-acyltransferase PlsY"/>
    <property type="match status" value="1"/>
</dbReference>
<evidence type="ECO:0000256" key="10">
    <source>
        <dbReference type="HAMAP-Rule" id="MF_01043"/>
    </source>
</evidence>
<dbReference type="HOGENOM" id="CLU_081254_4_0_11"/>
<dbReference type="Pfam" id="PF02660">
    <property type="entry name" value="G3P_acyltransf"/>
    <property type="match status" value="1"/>
</dbReference>
<dbReference type="InterPro" id="IPR003811">
    <property type="entry name" value="G3P_acylTferase_PlsY"/>
</dbReference>
<dbReference type="Proteomes" id="UP000006851">
    <property type="component" value="Chromosome"/>
</dbReference>
<proteinExistence type="inferred from homology"/>
<keyword evidence="3 10" id="KW-0808">Transferase</keyword>
<keyword evidence="5 10" id="KW-1133">Transmembrane helix</keyword>
<keyword evidence="11" id="KW-0012">Acyltransferase</keyword>
<evidence type="ECO:0000256" key="6">
    <source>
        <dbReference type="ARBA" id="ARBA00023098"/>
    </source>
</evidence>
<dbReference type="GO" id="GO:0043772">
    <property type="term" value="F:acyl-phosphate glycerol-3-phosphate acyltransferase activity"/>
    <property type="evidence" value="ECO:0007669"/>
    <property type="project" value="UniProtKB-UniRule"/>
</dbReference>
<keyword evidence="1 10" id="KW-1003">Cell membrane</keyword>
<keyword evidence="2 10" id="KW-0444">Lipid biosynthesis</keyword>
<keyword evidence="12" id="KW-1185">Reference proteome</keyword>
<comment type="subunit">
    <text evidence="10">Probably interacts with PlsX.</text>
</comment>
<comment type="pathway">
    <text evidence="10">Lipid metabolism; phospholipid metabolism.</text>
</comment>
<keyword evidence="9 10" id="KW-1208">Phospholipid metabolism</keyword>
<dbReference type="PANTHER" id="PTHR30309">
    <property type="entry name" value="INNER MEMBRANE PROTEIN YGIH"/>
    <property type="match status" value="1"/>
</dbReference>
<name>F2N9J2_CORGP</name>
<protein>
    <recommendedName>
        <fullName evidence="10">Glycerol-3-phosphate acyltransferase</fullName>
    </recommendedName>
    <alternativeName>
        <fullName evidence="10">Acyl-PO4 G3P acyltransferase</fullName>
    </alternativeName>
    <alternativeName>
        <fullName evidence="10">Acyl-phosphate--glycerol-3-phosphate acyltransferase</fullName>
    </alternativeName>
    <alternativeName>
        <fullName evidence="10">G3P acyltransferase</fullName>
        <shortName evidence="10">GPAT</shortName>
        <ecNumber evidence="10">2.3.1.275</ecNumber>
    </alternativeName>
    <alternativeName>
        <fullName evidence="10">Lysophosphatidic acid synthase</fullName>
        <shortName evidence="10">LPA synthase</shortName>
    </alternativeName>
</protein>
<accession>F2N9J2</accession>
<feature type="transmembrane region" description="Helical" evidence="10">
    <location>
        <begin position="127"/>
        <end position="151"/>
    </location>
</feature>
<keyword evidence="7 10" id="KW-0472">Membrane</keyword>
<sequence length="234" mass="24252">MSMSHVVIAVCLIASFFIGGIPFGLILGRMKDDVDIREAGSGNIGTTNALRVLGPKIAAATLLLDCLKGVACIVASRFVIAWAAFGGDELQLTPGGPGDHLLGLVALACVCGHVFSPYLHFRGGKGIAVGLGVLLGWYWPIACALLGLFAIGVALTRYVSVGSILAALGVPVAVAFAFPYASISLKLIMSLIGVLIIWAHRANIKKLISGSESKLSLRGHRCGDGDGDEKGADR</sequence>
<dbReference type="STRING" id="700015.Corgl_0910"/>
<feature type="transmembrane region" description="Helical" evidence="10">
    <location>
        <begin position="187"/>
        <end position="204"/>
    </location>
</feature>
<dbReference type="RefSeq" id="WP_013708764.1">
    <property type="nucleotide sequence ID" value="NC_015389.1"/>
</dbReference>
<reference evidence="12" key="1">
    <citation type="journal article" date="2013" name="Stand. Genomic Sci.">
        <title>Complete genome sequence of Coriobacterium glomerans type strain (PW2(T)) from the midgut of Pyrrhocoris apterus L. (red soldier bug).</title>
        <authorList>
            <person name="Stackebrandt E."/>
            <person name="Zeytun A."/>
            <person name="Lapidus A."/>
            <person name="Nolan M."/>
            <person name="Lucas S."/>
            <person name="Hammon N."/>
            <person name="Deshpande S."/>
            <person name="Cheng J.F."/>
            <person name="Tapia R."/>
            <person name="Goodwin L.A."/>
            <person name="Pitluck S."/>
            <person name="Liolios K."/>
            <person name="Pagani I."/>
            <person name="Ivanova N."/>
            <person name="Mavromatis K."/>
            <person name="Mikhailova N."/>
            <person name="Huntemann M."/>
            <person name="Pati A."/>
            <person name="Chen A."/>
            <person name="Palaniappan K."/>
            <person name="Chang Y.J."/>
            <person name="Land M."/>
            <person name="Hauser L."/>
            <person name="Rohde M."/>
            <person name="Pukall R."/>
            <person name="Goker M."/>
            <person name="Detter J.C."/>
            <person name="Woyke T."/>
            <person name="Bristow J."/>
            <person name="Eisen J.A."/>
            <person name="Markowitz V."/>
            <person name="Hugenholtz P."/>
            <person name="Kyrpides N.C."/>
            <person name="Klenk H.P."/>
        </authorList>
    </citation>
    <scope>NUCLEOTIDE SEQUENCE</scope>
    <source>
        <strain evidence="12">ATCC 49209 / DSM 20642 / JCM 10262 / PW2</strain>
    </source>
</reference>
<evidence type="ECO:0000256" key="3">
    <source>
        <dbReference type="ARBA" id="ARBA00022679"/>
    </source>
</evidence>
<evidence type="ECO:0000256" key="7">
    <source>
        <dbReference type="ARBA" id="ARBA00023136"/>
    </source>
</evidence>
<dbReference type="PANTHER" id="PTHR30309:SF0">
    <property type="entry name" value="GLYCEROL-3-PHOSPHATE ACYLTRANSFERASE-RELATED"/>
    <property type="match status" value="1"/>
</dbReference>
<dbReference type="UniPathway" id="UPA00085"/>
<feature type="transmembrane region" description="Helical" evidence="10">
    <location>
        <begin position="101"/>
        <end position="121"/>
    </location>
</feature>
<dbReference type="GO" id="GO:0005886">
    <property type="term" value="C:plasma membrane"/>
    <property type="evidence" value="ECO:0007669"/>
    <property type="project" value="UniProtKB-SubCell"/>
</dbReference>
<dbReference type="EC" id="2.3.1.275" evidence="10"/>
<evidence type="ECO:0000256" key="1">
    <source>
        <dbReference type="ARBA" id="ARBA00022475"/>
    </source>
</evidence>
<evidence type="ECO:0000256" key="8">
    <source>
        <dbReference type="ARBA" id="ARBA00023209"/>
    </source>
</evidence>
<evidence type="ECO:0000256" key="5">
    <source>
        <dbReference type="ARBA" id="ARBA00022989"/>
    </source>
</evidence>
<keyword evidence="8 10" id="KW-0594">Phospholipid biosynthesis</keyword>
<dbReference type="EMBL" id="CP002628">
    <property type="protein sequence ID" value="AEB07021.1"/>
    <property type="molecule type" value="Genomic_DNA"/>
</dbReference>
<evidence type="ECO:0000256" key="4">
    <source>
        <dbReference type="ARBA" id="ARBA00022692"/>
    </source>
</evidence>
<dbReference type="AlphaFoldDB" id="F2N9J2"/>
<dbReference type="SMART" id="SM01207">
    <property type="entry name" value="G3P_acyltransf"/>
    <property type="match status" value="1"/>
</dbReference>
<gene>
    <name evidence="10" type="primary">plsY</name>
    <name evidence="11" type="ordered locus">Corgl_0910</name>
</gene>
<comment type="subcellular location">
    <subcellularLocation>
        <location evidence="10">Cell membrane</location>
        <topology evidence="10">Multi-pass membrane protein</topology>
    </subcellularLocation>
</comment>
<organism evidence="11 12">
    <name type="scientific">Coriobacterium glomerans (strain ATCC 49209 / DSM 20642 / JCM 10262 / PW2)</name>
    <dbReference type="NCBI Taxonomy" id="700015"/>
    <lineage>
        <taxon>Bacteria</taxon>
        <taxon>Bacillati</taxon>
        <taxon>Actinomycetota</taxon>
        <taxon>Coriobacteriia</taxon>
        <taxon>Coriobacteriales</taxon>
        <taxon>Coriobacteriaceae</taxon>
        <taxon>Coriobacterium</taxon>
    </lineage>
</organism>
<comment type="catalytic activity">
    <reaction evidence="10">
        <text>an acyl phosphate + sn-glycerol 3-phosphate = a 1-acyl-sn-glycero-3-phosphate + phosphate</text>
        <dbReference type="Rhea" id="RHEA:34075"/>
        <dbReference type="ChEBI" id="CHEBI:43474"/>
        <dbReference type="ChEBI" id="CHEBI:57597"/>
        <dbReference type="ChEBI" id="CHEBI:57970"/>
        <dbReference type="ChEBI" id="CHEBI:59918"/>
        <dbReference type="EC" id="2.3.1.275"/>
    </reaction>
</comment>